<protein>
    <submittedName>
        <fullName evidence="1">Uncharacterized protein</fullName>
    </submittedName>
</protein>
<gene>
    <name evidence="1" type="ORF">OHK93_004933</name>
</gene>
<dbReference type="AlphaFoldDB" id="A0AA43QV13"/>
<proteinExistence type="predicted"/>
<dbReference type="EMBL" id="JAPUFD010000023">
    <property type="protein sequence ID" value="MDI1493146.1"/>
    <property type="molecule type" value="Genomic_DNA"/>
</dbReference>
<comment type="caution">
    <text evidence="1">The sequence shown here is derived from an EMBL/GenBank/DDBJ whole genome shotgun (WGS) entry which is preliminary data.</text>
</comment>
<accession>A0AA43QV13</accession>
<dbReference type="Proteomes" id="UP001161017">
    <property type="component" value="Unassembled WGS sequence"/>
</dbReference>
<reference evidence="1" key="1">
    <citation type="journal article" date="2023" name="Genome Biol. Evol.">
        <title>First Whole Genome Sequence and Flow Cytometry Genome Size Data for the Lichen-Forming Fungus Ramalina farinacea (Ascomycota).</title>
        <authorList>
            <person name="Llewellyn T."/>
            <person name="Mian S."/>
            <person name="Hill R."/>
            <person name="Leitch I.J."/>
            <person name="Gaya E."/>
        </authorList>
    </citation>
    <scope>NUCLEOTIDE SEQUENCE</scope>
    <source>
        <strain evidence="1">LIQ254RAFAR</strain>
    </source>
</reference>
<evidence type="ECO:0000313" key="2">
    <source>
        <dbReference type="Proteomes" id="UP001161017"/>
    </source>
</evidence>
<name>A0AA43QV13_9LECA</name>
<organism evidence="1 2">
    <name type="scientific">Ramalina farinacea</name>
    <dbReference type="NCBI Taxonomy" id="258253"/>
    <lineage>
        <taxon>Eukaryota</taxon>
        <taxon>Fungi</taxon>
        <taxon>Dikarya</taxon>
        <taxon>Ascomycota</taxon>
        <taxon>Pezizomycotina</taxon>
        <taxon>Lecanoromycetes</taxon>
        <taxon>OSLEUM clade</taxon>
        <taxon>Lecanoromycetidae</taxon>
        <taxon>Lecanorales</taxon>
        <taxon>Lecanorineae</taxon>
        <taxon>Ramalinaceae</taxon>
        <taxon>Ramalina</taxon>
    </lineage>
</organism>
<sequence>MKEIATLALIYGRKLRGESLKPGWTDASMSDAESIVISDAASEEVAGYPTIPQKRKYAHVSHLQPGRTSRAINKQAVPRTGDLLASEAGHEALPTKEVSSDDRLFNFIRFEVANNDLNRSSHFFNMTSARTAM</sequence>
<keyword evidence="2" id="KW-1185">Reference proteome</keyword>
<evidence type="ECO:0000313" key="1">
    <source>
        <dbReference type="EMBL" id="MDI1493146.1"/>
    </source>
</evidence>